<dbReference type="Proteomes" id="UP000051248">
    <property type="component" value="Unassembled WGS sequence"/>
</dbReference>
<dbReference type="InterPro" id="IPR007393">
    <property type="entry name" value="YlxR_dom"/>
</dbReference>
<dbReference type="SUPFAM" id="SSF64376">
    <property type="entry name" value="YlxR-like"/>
    <property type="match status" value="1"/>
</dbReference>
<feature type="domain" description="YlxR" evidence="1">
    <location>
        <begin position="11"/>
        <end position="83"/>
    </location>
</feature>
<evidence type="ECO:0000313" key="2">
    <source>
        <dbReference type="EMBL" id="KRK80029.1"/>
    </source>
</evidence>
<accession>A0A0R1K8R0</accession>
<dbReference type="InterPro" id="IPR035931">
    <property type="entry name" value="YlxR-like_sf"/>
</dbReference>
<dbReference type="PANTHER" id="PTHR34215">
    <property type="entry name" value="BLL0784 PROTEIN"/>
    <property type="match status" value="1"/>
</dbReference>
<protein>
    <recommendedName>
        <fullName evidence="1">YlxR domain-containing protein</fullName>
    </recommendedName>
</protein>
<dbReference type="PATRIC" id="fig|1423775.4.peg.209"/>
<proteinExistence type="predicted"/>
<dbReference type="Pfam" id="PF04296">
    <property type="entry name" value="YlxR"/>
    <property type="match status" value="1"/>
</dbReference>
<dbReference type="Gene3D" id="3.30.1230.10">
    <property type="entry name" value="YlxR-like"/>
    <property type="match status" value="1"/>
</dbReference>
<dbReference type="EMBL" id="AZDZ01000009">
    <property type="protein sequence ID" value="KRK80029.1"/>
    <property type="molecule type" value="Genomic_DNA"/>
</dbReference>
<reference evidence="2 3" key="1">
    <citation type="journal article" date="2015" name="Genome Announc.">
        <title>Expanding the biotechnology potential of lactobacilli through comparative genomics of 213 strains and associated genera.</title>
        <authorList>
            <person name="Sun Z."/>
            <person name="Harris H.M."/>
            <person name="McCann A."/>
            <person name="Guo C."/>
            <person name="Argimon S."/>
            <person name="Zhang W."/>
            <person name="Yang X."/>
            <person name="Jeffery I.B."/>
            <person name="Cooney J.C."/>
            <person name="Kagawa T.F."/>
            <person name="Liu W."/>
            <person name="Song Y."/>
            <person name="Salvetti E."/>
            <person name="Wrobel A."/>
            <person name="Rasinkangas P."/>
            <person name="Parkhill J."/>
            <person name="Rea M.C."/>
            <person name="O'Sullivan O."/>
            <person name="Ritari J."/>
            <person name="Douillard F.P."/>
            <person name="Paul Ross R."/>
            <person name="Yang R."/>
            <person name="Briner A.E."/>
            <person name="Felis G.E."/>
            <person name="de Vos W.M."/>
            <person name="Barrangou R."/>
            <person name="Klaenhammer T.R."/>
            <person name="Caufield P.W."/>
            <person name="Cui Y."/>
            <person name="Zhang H."/>
            <person name="O'Toole P.W."/>
        </authorList>
    </citation>
    <scope>NUCLEOTIDE SEQUENCE [LARGE SCALE GENOMIC DNA]</scope>
    <source>
        <strain evidence="2 3">DSM 19682</strain>
    </source>
</reference>
<evidence type="ECO:0000313" key="3">
    <source>
        <dbReference type="Proteomes" id="UP000051248"/>
    </source>
</evidence>
<gene>
    <name evidence="2" type="ORF">FD03_GL000205</name>
</gene>
<dbReference type="CDD" id="cd00279">
    <property type="entry name" value="YlxR"/>
    <property type="match status" value="1"/>
</dbReference>
<dbReference type="STRING" id="1423775.FD03_GL000205"/>
<dbReference type="AlphaFoldDB" id="A0A0R1K8R0"/>
<name>A0A0R1K8R0_9LACO</name>
<dbReference type="NCBIfam" id="NF047356">
    <property type="entry name" value="RNA_bind_RnpM"/>
    <property type="match status" value="1"/>
</dbReference>
<dbReference type="InterPro" id="IPR037465">
    <property type="entry name" value="YlxR"/>
</dbReference>
<dbReference type="PANTHER" id="PTHR34215:SF1">
    <property type="entry name" value="YLXR DOMAIN-CONTAINING PROTEIN"/>
    <property type="match status" value="1"/>
</dbReference>
<comment type="caution">
    <text evidence="2">The sequence shown here is derived from an EMBL/GenBank/DDBJ whole genome shotgun (WGS) entry which is preliminary data.</text>
</comment>
<keyword evidence="3" id="KW-1185">Reference proteome</keyword>
<evidence type="ECO:0000259" key="1">
    <source>
        <dbReference type="Pfam" id="PF04296"/>
    </source>
</evidence>
<sequence>MGLATRKIPMRKDVLTNKMFPKRELVRIVRDKEGNISIDPTGKKSGRGAYVGLDPEAVKEAKSKKTLEKVFSHAVPDEFYDELFDFVDHQKARMDLFGDLGKKH</sequence>
<organism evidence="2 3">
    <name type="scientific">Companilactobacillus nodensis DSM 19682 = JCM 14932 = NBRC 107160</name>
    <dbReference type="NCBI Taxonomy" id="1423775"/>
    <lineage>
        <taxon>Bacteria</taxon>
        <taxon>Bacillati</taxon>
        <taxon>Bacillota</taxon>
        <taxon>Bacilli</taxon>
        <taxon>Lactobacillales</taxon>
        <taxon>Lactobacillaceae</taxon>
        <taxon>Companilactobacillus</taxon>
    </lineage>
</organism>
<dbReference type="eggNOG" id="COG2740">
    <property type="taxonomic scope" value="Bacteria"/>
</dbReference>